<dbReference type="EMBL" id="JBHSMT010000006">
    <property type="protein sequence ID" value="MFC5472804.1"/>
    <property type="molecule type" value="Genomic_DNA"/>
</dbReference>
<gene>
    <name evidence="2" type="ORF">ACFPM8_02425</name>
</gene>
<dbReference type="CDD" id="cd02933">
    <property type="entry name" value="OYE_like_FMN"/>
    <property type="match status" value="1"/>
</dbReference>
<dbReference type="Gene3D" id="3.20.20.70">
    <property type="entry name" value="Aldolase class I"/>
    <property type="match status" value="1"/>
</dbReference>
<reference evidence="3" key="1">
    <citation type="journal article" date="2019" name="Int. J. Syst. Evol. Microbiol.">
        <title>The Global Catalogue of Microorganisms (GCM) 10K type strain sequencing project: providing services to taxonomists for standard genome sequencing and annotation.</title>
        <authorList>
            <consortium name="The Broad Institute Genomics Platform"/>
            <consortium name="The Broad Institute Genome Sequencing Center for Infectious Disease"/>
            <person name="Wu L."/>
            <person name="Ma J."/>
        </authorList>
    </citation>
    <scope>NUCLEOTIDE SEQUENCE [LARGE SCALE GENOMIC DNA]</scope>
    <source>
        <strain evidence="3">JCM 17066</strain>
    </source>
</reference>
<dbReference type="InterPro" id="IPR045247">
    <property type="entry name" value="Oye-like"/>
</dbReference>
<dbReference type="SUPFAM" id="SSF51395">
    <property type="entry name" value="FMN-linked oxidoreductases"/>
    <property type="match status" value="1"/>
</dbReference>
<dbReference type="RefSeq" id="WP_378994600.1">
    <property type="nucleotide sequence ID" value="NZ_JBHSMT010000006.1"/>
</dbReference>
<feature type="domain" description="NADH:flavin oxidoreductase/NADH oxidase N-terminal" evidence="1">
    <location>
        <begin position="24"/>
        <end position="360"/>
    </location>
</feature>
<dbReference type="Pfam" id="PF00724">
    <property type="entry name" value="Oxidored_FMN"/>
    <property type="match status" value="1"/>
</dbReference>
<evidence type="ECO:0000313" key="3">
    <source>
        <dbReference type="Proteomes" id="UP001596045"/>
    </source>
</evidence>
<sequence length="384" mass="41514">MLTQTTVKNQNAAVIDGSSSTPTLFTPARLGDLHLPNRIVMAPMSRARSSQPGDIPNALMAEYYAQRATAGLIVSEATQISRQGQGYSFTPGIYRQEQIAGWRLVTDAVHAVGGRIFLQLWHVGRVSHSVFQDGAAPVAPSAIQPRGTQVWIVGDDGVGRMVDCPTPRALSREEIQDVINDFRQGAANAMAAGFDGVEIHGGNGYLIDQFLRTVSNPRTDEYGGSIENRTRFLLQLSAAVADEIGADKVGVRLAPYITFKDMAEPQIAPTILHAAAALDKIGIAYIHLSEADWDDAPTIPEQFRHDLRAVYHGQLIVAGRYDQARAARILEEGLADLVAFGRPFVANPDLPRRLAENLPLAEFDGARLFGGDAGGYTDYPALAD</sequence>
<accession>A0ABW0M3U2</accession>
<dbReference type="PANTHER" id="PTHR22893">
    <property type="entry name" value="NADH OXIDOREDUCTASE-RELATED"/>
    <property type="match status" value="1"/>
</dbReference>
<organism evidence="2 3">
    <name type="scientific">Paraherbaspirillum soli</name>
    <dbReference type="NCBI Taxonomy" id="631222"/>
    <lineage>
        <taxon>Bacteria</taxon>
        <taxon>Pseudomonadati</taxon>
        <taxon>Pseudomonadota</taxon>
        <taxon>Betaproteobacteria</taxon>
        <taxon>Burkholderiales</taxon>
        <taxon>Oxalobacteraceae</taxon>
        <taxon>Paraherbaspirillum</taxon>
    </lineage>
</organism>
<proteinExistence type="predicted"/>
<evidence type="ECO:0000313" key="2">
    <source>
        <dbReference type="EMBL" id="MFC5472804.1"/>
    </source>
</evidence>
<keyword evidence="3" id="KW-1185">Reference proteome</keyword>
<protein>
    <submittedName>
        <fullName evidence="2">Alkene reductase</fullName>
    </submittedName>
</protein>
<dbReference type="InterPro" id="IPR001155">
    <property type="entry name" value="OxRdtase_FMN_N"/>
</dbReference>
<evidence type="ECO:0000259" key="1">
    <source>
        <dbReference type="Pfam" id="PF00724"/>
    </source>
</evidence>
<dbReference type="Proteomes" id="UP001596045">
    <property type="component" value="Unassembled WGS sequence"/>
</dbReference>
<name>A0ABW0M3U2_9BURK</name>
<dbReference type="PANTHER" id="PTHR22893:SF135">
    <property type="entry name" value="NAD(P)H:FLAVIN OXIDOREDUCTASE SYE2"/>
    <property type="match status" value="1"/>
</dbReference>
<comment type="caution">
    <text evidence="2">The sequence shown here is derived from an EMBL/GenBank/DDBJ whole genome shotgun (WGS) entry which is preliminary data.</text>
</comment>
<dbReference type="InterPro" id="IPR013785">
    <property type="entry name" value="Aldolase_TIM"/>
</dbReference>
<dbReference type="NCBIfam" id="NF007899">
    <property type="entry name" value="PRK10605.1"/>
    <property type="match status" value="1"/>
</dbReference>